<gene>
    <name evidence="1" type="ORF">BEH84_05654</name>
</gene>
<name>A0A1E3AI93_9FIRM</name>
<dbReference type="Proteomes" id="UP000095003">
    <property type="component" value="Unassembled WGS sequence"/>
</dbReference>
<dbReference type="Pfam" id="PF20074">
    <property type="entry name" value="DUF6470"/>
    <property type="match status" value="1"/>
</dbReference>
<protein>
    <submittedName>
        <fullName evidence="1">Uncharacterized protein</fullName>
    </submittedName>
</protein>
<reference evidence="1 2" key="1">
    <citation type="submission" date="2016-07" db="EMBL/GenBank/DDBJ databases">
        <title>Characterization of isolates of Eisenbergiella tayi derived from blood cultures, using whole genome sequencing.</title>
        <authorList>
            <person name="Burdz T."/>
            <person name="Wiebe D."/>
            <person name="Huynh C."/>
            <person name="Bernard K."/>
        </authorList>
    </citation>
    <scope>NUCLEOTIDE SEQUENCE [LARGE SCALE GENOMIC DNA]</scope>
    <source>
        <strain evidence="1 2">NML 120489</strain>
    </source>
</reference>
<sequence>MEQLLQIKTIPVNYELTVHNARLEIKSGTAELEISRDKGGMHIKSRPVKLNIDTFEARNSVVPTAATAIKQAASRGKSASYEATAQYASEGKLMLKTQIGEGNEMLNQIIGQRVAQPEGNFNIKFIPSQGAKFSYEAPSLSIEYEMDKLQFDLKVEKGRVEFIPGTIELSITQQPDVIIEYVGKPIYVPPSVAAHFNGENINVKA</sequence>
<dbReference type="RefSeq" id="WP_009250530.1">
    <property type="nucleotide sequence ID" value="NZ_CABMHK010000138.1"/>
</dbReference>
<dbReference type="InterPro" id="IPR045527">
    <property type="entry name" value="DUF6470"/>
</dbReference>
<dbReference type="AlphaFoldDB" id="A0A1E3AI93"/>
<comment type="caution">
    <text evidence="1">The sequence shown here is derived from an EMBL/GenBank/DDBJ whole genome shotgun (WGS) entry which is preliminary data.</text>
</comment>
<accession>A0A1E3AI93</accession>
<evidence type="ECO:0000313" key="1">
    <source>
        <dbReference type="EMBL" id="ODM08329.1"/>
    </source>
</evidence>
<organism evidence="1 2">
    <name type="scientific">Eisenbergiella tayi</name>
    <dbReference type="NCBI Taxonomy" id="1432052"/>
    <lineage>
        <taxon>Bacteria</taxon>
        <taxon>Bacillati</taxon>
        <taxon>Bacillota</taxon>
        <taxon>Clostridia</taxon>
        <taxon>Lachnospirales</taxon>
        <taxon>Lachnospiraceae</taxon>
        <taxon>Eisenbergiella</taxon>
    </lineage>
</organism>
<evidence type="ECO:0000313" key="2">
    <source>
        <dbReference type="Proteomes" id="UP000095003"/>
    </source>
</evidence>
<dbReference type="EMBL" id="MCGI01000006">
    <property type="protein sequence ID" value="ODM08329.1"/>
    <property type="molecule type" value="Genomic_DNA"/>
</dbReference>
<proteinExistence type="predicted"/>